<dbReference type="HOGENOM" id="CLU_081673_0_0_1"/>
<evidence type="ECO:0000256" key="1">
    <source>
        <dbReference type="ARBA" id="ARBA00022737"/>
    </source>
</evidence>
<dbReference type="Proteomes" id="UP000008068">
    <property type="component" value="Unassembled WGS sequence"/>
</dbReference>
<protein>
    <recommendedName>
        <fullName evidence="4">RNA polymerase II-associated protein 3</fullName>
    </recommendedName>
</protein>
<dbReference type="Gene3D" id="1.25.40.10">
    <property type="entry name" value="Tetratricopeptide repeat domain"/>
    <property type="match status" value="1"/>
</dbReference>
<evidence type="ECO:0000313" key="6">
    <source>
        <dbReference type="EMBL" id="EGT42931.1"/>
    </source>
</evidence>
<feature type="domain" description="RNA-polymerase II-associated protein 3-like C-terminal" evidence="5">
    <location>
        <begin position="180"/>
        <end position="252"/>
    </location>
</feature>
<dbReference type="InterPro" id="IPR025986">
    <property type="entry name" value="RPAP3-like_C"/>
</dbReference>
<accession>G0P229</accession>
<evidence type="ECO:0000256" key="4">
    <source>
        <dbReference type="ARBA" id="ARBA00040133"/>
    </source>
</evidence>
<dbReference type="SUPFAM" id="SSF48452">
    <property type="entry name" value="TPR-like"/>
    <property type="match status" value="1"/>
</dbReference>
<name>G0P229_CAEBE</name>
<organism evidence="7">
    <name type="scientific">Caenorhabditis brenneri</name>
    <name type="common">Nematode worm</name>
    <dbReference type="NCBI Taxonomy" id="135651"/>
    <lineage>
        <taxon>Eukaryota</taxon>
        <taxon>Metazoa</taxon>
        <taxon>Ecdysozoa</taxon>
        <taxon>Nematoda</taxon>
        <taxon>Chromadorea</taxon>
        <taxon>Rhabditida</taxon>
        <taxon>Rhabditina</taxon>
        <taxon>Rhabditomorpha</taxon>
        <taxon>Rhabditoidea</taxon>
        <taxon>Rhabditidae</taxon>
        <taxon>Peloderinae</taxon>
        <taxon>Caenorhabditis</taxon>
    </lineage>
</organism>
<dbReference type="OrthoDB" id="245563at2759"/>
<dbReference type="AlphaFoldDB" id="G0P229"/>
<keyword evidence="1" id="KW-0677">Repeat</keyword>
<dbReference type="InterPro" id="IPR011990">
    <property type="entry name" value="TPR-like_helical_dom_sf"/>
</dbReference>
<evidence type="ECO:0000259" key="5">
    <source>
        <dbReference type="Pfam" id="PF13877"/>
    </source>
</evidence>
<dbReference type="SMART" id="SM00028">
    <property type="entry name" value="TPR"/>
    <property type="match status" value="2"/>
</dbReference>
<reference evidence="7" key="1">
    <citation type="submission" date="2011-07" db="EMBL/GenBank/DDBJ databases">
        <authorList>
            <consortium name="Caenorhabditis brenneri Sequencing and Analysis Consortium"/>
            <person name="Wilson R.K."/>
        </authorList>
    </citation>
    <scope>NUCLEOTIDE SEQUENCE [LARGE SCALE GENOMIC DNA]</scope>
    <source>
        <strain evidence="7">PB2801</strain>
    </source>
</reference>
<sequence>MPVDQEIAKRLKEQGNDAFKQKKYHKAINCYSKSLDNYADPIVFSNRAQAELNADLPVLAQIDCTAAIQKDPKAAKAYYRRAQAFKTMELYELALKDMESCMKYTDDANMKKLANELKGKKNIPVVELTSIERDEYLQSEEPFTKIAIAFEKVEVQCIPLMQDQLVSPPSLTKLPAPPRDYQEFYAARIDINSYRRLFDDLLDDITASHVFEALLYHLQTGRTISLLAERLLMLAELNRFDLVICLMSPAQKKTIREICEFLTPEQAMTVIGKYQC</sequence>
<dbReference type="FunCoup" id="G0P229">
    <property type="interactions" value="1441"/>
</dbReference>
<dbReference type="InParanoid" id="G0P229"/>
<gene>
    <name evidence="6" type="ORF">CAEBREN_30739</name>
</gene>
<proteinExistence type="inferred from homology"/>
<keyword evidence="2" id="KW-0802">TPR repeat</keyword>
<keyword evidence="7" id="KW-1185">Reference proteome</keyword>
<dbReference type="GO" id="GO:0101031">
    <property type="term" value="C:protein folding chaperone complex"/>
    <property type="evidence" value="ECO:0007669"/>
    <property type="project" value="TreeGrafter"/>
</dbReference>
<dbReference type="STRING" id="135651.G0P229"/>
<evidence type="ECO:0000256" key="3">
    <source>
        <dbReference type="ARBA" id="ARBA00038275"/>
    </source>
</evidence>
<dbReference type="PANTHER" id="PTHR46423">
    <property type="entry name" value="RNA POLYMERASE II-ASSOCIATED PROTEIN 3"/>
    <property type="match status" value="1"/>
</dbReference>
<dbReference type="EMBL" id="GL380021">
    <property type="protein sequence ID" value="EGT42931.1"/>
    <property type="molecule type" value="Genomic_DNA"/>
</dbReference>
<dbReference type="Pfam" id="PF13877">
    <property type="entry name" value="RPAP3_C"/>
    <property type="match status" value="1"/>
</dbReference>
<evidence type="ECO:0000313" key="7">
    <source>
        <dbReference type="Proteomes" id="UP000008068"/>
    </source>
</evidence>
<dbReference type="PANTHER" id="PTHR46423:SF1">
    <property type="entry name" value="RNA POLYMERASE II-ASSOCIATED PROTEIN 3"/>
    <property type="match status" value="1"/>
</dbReference>
<comment type="similarity">
    <text evidence="3">Belongs to the RPAP3 family.</text>
</comment>
<evidence type="ECO:0000256" key="2">
    <source>
        <dbReference type="ARBA" id="ARBA00022803"/>
    </source>
</evidence>
<dbReference type="eggNOG" id="KOG4648">
    <property type="taxonomic scope" value="Eukaryota"/>
</dbReference>
<dbReference type="InterPro" id="IPR051966">
    <property type="entry name" value="RPAP3"/>
</dbReference>
<dbReference type="InterPro" id="IPR019734">
    <property type="entry name" value="TPR_rpt"/>
</dbReference>